<dbReference type="EMBL" id="CADCVG010000056">
    <property type="protein sequence ID" value="CAA9454325.1"/>
    <property type="molecule type" value="Genomic_DNA"/>
</dbReference>
<dbReference type="Pfam" id="PF13358">
    <property type="entry name" value="DDE_3"/>
    <property type="match status" value="1"/>
</dbReference>
<dbReference type="InterPro" id="IPR038717">
    <property type="entry name" value="Tc1-like_DDE_dom"/>
</dbReference>
<accession>A0A6J4QT95</accession>
<feature type="domain" description="Tc1-like transposase DDE" evidence="1">
    <location>
        <begin position="37"/>
        <end position="97"/>
    </location>
</feature>
<gene>
    <name evidence="2" type="ORF">AVDCRST_MAG14-1362</name>
</gene>
<sequence>MIGGLCRGGEEVMGYLHALWGGGRKGTREGGGGYGQGASFHKAGVPKEKGPVWEAKGLGLYYLPSYCAHLKLIEGVWRRLKGFLLPRRFYDSVAELKEAVVLRAPRLLRAVKVHCQLADTWLRNMSI</sequence>
<dbReference type="AlphaFoldDB" id="A0A6J4QT95"/>
<evidence type="ECO:0000313" key="2">
    <source>
        <dbReference type="EMBL" id="CAA9454325.1"/>
    </source>
</evidence>
<name>A0A6J4QT95_9ACTN</name>
<protein>
    <recommendedName>
        <fullName evidence="1">Tc1-like transposase DDE domain-containing protein</fullName>
    </recommendedName>
</protein>
<organism evidence="2">
    <name type="scientific">uncultured Rubrobacteraceae bacterium</name>
    <dbReference type="NCBI Taxonomy" id="349277"/>
    <lineage>
        <taxon>Bacteria</taxon>
        <taxon>Bacillati</taxon>
        <taxon>Actinomycetota</taxon>
        <taxon>Rubrobacteria</taxon>
        <taxon>Rubrobacterales</taxon>
        <taxon>Rubrobacteraceae</taxon>
        <taxon>environmental samples</taxon>
    </lineage>
</organism>
<evidence type="ECO:0000259" key="1">
    <source>
        <dbReference type="Pfam" id="PF13358"/>
    </source>
</evidence>
<reference evidence="2" key="1">
    <citation type="submission" date="2020-02" db="EMBL/GenBank/DDBJ databases">
        <authorList>
            <person name="Meier V. D."/>
        </authorList>
    </citation>
    <scope>NUCLEOTIDE SEQUENCE</scope>
    <source>
        <strain evidence="2">AVDCRST_MAG14</strain>
    </source>
</reference>
<proteinExistence type="predicted"/>